<protein>
    <recommendedName>
        <fullName evidence="4">Sodium/glutamate symporter</fullName>
    </recommendedName>
</protein>
<keyword evidence="1" id="KW-1133">Transmembrane helix</keyword>
<keyword evidence="1" id="KW-0812">Transmembrane</keyword>
<dbReference type="STRING" id="1423814.HMPREF0549_0985"/>
<accession>C2EU49</accession>
<reference evidence="2 3" key="1">
    <citation type="submission" date="2009-01" db="EMBL/GenBank/DDBJ databases">
        <authorList>
            <person name="Qin X."/>
            <person name="Bachman B."/>
            <person name="Battles P."/>
            <person name="Bell A."/>
            <person name="Bess C."/>
            <person name="Bickham C."/>
            <person name="Chaboub L."/>
            <person name="Chen D."/>
            <person name="Coyle M."/>
            <person name="Deiros D.R."/>
            <person name="Dinh H."/>
            <person name="Forbes L."/>
            <person name="Fowler G."/>
            <person name="Francisco L."/>
            <person name="Fu Q."/>
            <person name="Gubbala S."/>
            <person name="Hale W."/>
            <person name="Han Y."/>
            <person name="Hemphill L."/>
            <person name="Highlander S.K."/>
            <person name="Hirani K."/>
            <person name="Hogues M."/>
            <person name="Jackson L."/>
            <person name="Jakkamsetti A."/>
            <person name="Javaid M."/>
            <person name="Jiang H."/>
            <person name="Korchina V."/>
            <person name="Kovar C."/>
            <person name="Lara F."/>
            <person name="Lee S."/>
            <person name="Mata R."/>
            <person name="Mathew T."/>
            <person name="Moen C."/>
            <person name="Morales K."/>
            <person name="Munidasa M."/>
            <person name="Nazareth L."/>
            <person name="Ngo R."/>
            <person name="Nguyen L."/>
            <person name="Okwuonu G."/>
            <person name="Ongeri F."/>
            <person name="Patil S."/>
            <person name="Petrosino J."/>
            <person name="Pham C."/>
            <person name="Pham P."/>
            <person name="Pu L.-L."/>
            <person name="Puazo M."/>
            <person name="Raj R."/>
            <person name="Reid J."/>
            <person name="Rouhana J."/>
            <person name="Saada N."/>
            <person name="Shang Y."/>
            <person name="Simmons D."/>
            <person name="Thornton R."/>
            <person name="Warren J."/>
            <person name="Weissenberger G."/>
            <person name="Zhang J."/>
            <person name="Zhang L."/>
            <person name="Zhou C."/>
            <person name="Zhu D."/>
            <person name="Muzny D."/>
            <person name="Worley K."/>
            <person name="Gibbs R."/>
        </authorList>
    </citation>
    <scope>NUCLEOTIDE SEQUENCE [LARGE SCALE GENOMIC DNA]</scope>
    <source>
        <strain evidence="2 3">ATCC 49540</strain>
    </source>
</reference>
<evidence type="ECO:0000313" key="3">
    <source>
        <dbReference type="Proteomes" id="UP000004483"/>
    </source>
</evidence>
<gene>
    <name evidence="2" type="ORF">HMPREF0549_0985</name>
</gene>
<sequence length="392" mass="42232">MILEDFFMSGVISLTILLVIYAASEYVSRKTNGIIDTVLTISVLALIGFWTGILPKNLFSNSGVEEFGMAIVGLMLTSLGTTINLTELKRQWKVVVIAILGAIGSCVLIVAVALLVKQKNFGVVGAPIFAGGNAATLVLLNAMRAKNMQMLSTYALAVLTFQNIIGIPIATYAMRREAHRLLQDGKSELQEKQTEMTPHRRPLQLSALFDTPIINLAKLGLVASLSYGVSLLIHGTINYLVLCFILGIIFNQLGFLNDHIMDKTASSGMITFLVTIVILASLANTTPQTVMSVLLPLLVCLIVGTIGVVITSFFTAKLFNVSREMAVALGMTCTFGFPTTMILSQEIAASTGQTETEQAALENYFLPKMITAGLVTVTLVSVFFAGFAINYL</sequence>
<dbReference type="GO" id="GO:0008514">
    <property type="term" value="F:organic anion transmembrane transporter activity"/>
    <property type="evidence" value="ECO:0007669"/>
    <property type="project" value="InterPro"/>
</dbReference>
<feature type="transmembrane region" description="Helical" evidence="1">
    <location>
        <begin position="364"/>
        <end position="389"/>
    </location>
</feature>
<proteinExistence type="predicted"/>
<dbReference type="GO" id="GO:0016020">
    <property type="term" value="C:membrane"/>
    <property type="evidence" value="ECO:0007669"/>
    <property type="project" value="InterPro"/>
</dbReference>
<feature type="transmembrane region" description="Helical" evidence="1">
    <location>
        <begin position="326"/>
        <end position="344"/>
    </location>
</feature>
<keyword evidence="1" id="KW-0472">Membrane</keyword>
<dbReference type="InterPro" id="IPR004679">
    <property type="entry name" value="2-OHcarboxylate_transport"/>
</dbReference>
<evidence type="ECO:0000313" key="2">
    <source>
        <dbReference type="EMBL" id="EEJ40581.1"/>
    </source>
</evidence>
<evidence type="ECO:0000256" key="1">
    <source>
        <dbReference type="SAM" id="Phobius"/>
    </source>
</evidence>
<feature type="transmembrane region" description="Helical" evidence="1">
    <location>
        <begin position="154"/>
        <end position="174"/>
    </location>
</feature>
<dbReference type="CDD" id="cd21416">
    <property type="entry name" value="HDC_protein"/>
    <property type="match status" value="1"/>
</dbReference>
<dbReference type="AlphaFoldDB" id="C2EU49"/>
<feature type="transmembrane region" description="Helical" evidence="1">
    <location>
        <begin position="265"/>
        <end position="283"/>
    </location>
</feature>
<feature type="transmembrane region" description="Helical" evidence="1">
    <location>
        <begin position="67"/>
        <end position="85"/>
    </location>
</feature>
<feature type="transmembrane region" description="Helical" evidence="1">
    <location>
        <begin position="6"/>
        <end position="23"/>
    </location>
</feature>
<dbReference type="HOGENOM" id="CLU_056517_1_0_9"/>
<dbReference type="InterPro" id="IPR049576">
    <property type="entry name" value="HDC-like"/>
</dbReference>
<dbReference type="Proteomes" id="UP000004483">
    <property type="component" value="Unassembled WGS sequence"/>
</dbReference>
<comment type="caution">
    <text evidence="2">The sequence shown here is derived from an EMBL/GenBank/DDBJ whole genome shotgun (WGS) entry which is preliminary data.</text>
</comment>
<name>C2EU49_9LACO</name>
<feature type="transmembrane region" description="Helical" evidence="1">
    <location>
        <begin position="92"/>
        <end position="115"/>
    </location>
</feature>
<feature type="transmembrane region" description="Helical" evidence="1">
    <location>
        <begin position="231"/>
        <end position="253"/>
    </location>
</feature>
<dbReference type="EMBL" id="ACGV01000123">
    <property type="protein sequence ID" value="EEJ40581.1"/>
    <property type="molecule type" value="Genomic_DNA"/>
</dbReference>
<feature type="transmembrane region" description="Helical" evidence="1">
    <location>
        <begin position="289"/>
        <end position="314"/>
    </location>
</feature>
<dbReference type="Pfam" id="PF03390">
    <property type="entry name" value="2HCT"/>
    <property type="match status" value="1"/>
</dbReference>
<dbReference type="eggNOG" id="COG0786">
    <property type="taxonomic scope" value="Bacteria"/>
</dbReference>
<evidence type="ECO:0008006" key="4">
    <source>
        <dbReference type="Google" id="ProtNLM"/>
    </source>
</evidence>
<feature type="transmembrane region" description="Helical" evidence="1">
    <location>
        <begin position="121"/>
        <end position="142"/>
    </location>
</feature>
<organism evidence="2 3">
    <name type="scientific">Limosilactobacillus vaginalis DSM 5837 = ATCC 49540</name>
    <dbReference type="NCBI Taxonomy" id="1423814"/>
    <lineage>
        <taxon>Bacteria</taxon>
        <taxon>Bacillati</taxon>
        <taxon>Bacillota</taxon>
        <taxon>Bacilli</taxon>
        <taxon>Lactobacillales</taxon>
        <taxon>Lactobacillaceae</taxon>
        <taxon>Limosilactobacillus</taxon>
    </lineage>
</organism>
<feature type="transmembrane region" description="Helical" evidence="1">
    <location>
        <begin position="35"/>
        <end position="55"/>
    </location>
</feature>